<protein>
    <submittedName>
        <fullName evidence="1">Uncharacterized protein</fullName>
    </submittedName>
</protein>
<accession>A0A1H3X5X5</accession>
<name>A0A1H3X5X5_9EURY</name>
<organism evidence="1 2">
    <name type="scientific">Haloplanus vescus</name>
    <dbReference type="NCBI Taxonomy" id="555874"/>
    <lineage>
        <taxon>Archaea</taxon>
        <taxon>Methanobacteriati</taxon>
        <taxon>Methanobacteriota</taxon>
        <taxon>Stenosarchaea group</taxon>
        <taxon>Halobacteria</taxon>
        <taxon>Halobacteriales</taxon>
        <taxon>Haloferacaceae</taxon>
        <taxon>Haloplanus</taxon>
    </lineage>
</organism>
<keyword evidence="2" id="KW-1185">Reference proteome</keyword>
<dbReference type="OrthoDB" id="170219at2157"/>
<dbReference type="InterPro" id="IPR058821">
    <property type="entry name" value="Double_WHD-containing_halo"/>
</dbReference>
<evidence type="ECO:0000313" key="2">
    <source>
        <dbReference type="Proteomes" id="UP000236755"/>
    </source>
</evidence>
<sequence>MKFKPVPPAPDEFEFVARAQGAVPRVPDSEADCCARLVDRLDLSTRDDARTWLTFLRALELVTETPTGYRRTETEPTVPDCRAAFLDRVFVASAVHDALAAEPQTPESAFAAVRERVPTWERHRDPSWEATWRERIARLLDWLVLFEAAERVDDGFRVR</sequence>
<proteinExistence type="predicted"/>
<dbReference type="Proteomes" id="UP000236755">
    <property type="component" value="Unassembled WGS sequence"/>
</dbReference>
<gene>
    <name evidence="1" type="ORF">SAMN04488065_1336</name>
</gene>
<dbReference type="EMBL" id="FNQT01000001">
    <property type="protein sequence ID" value="SDZ94054.1"/>
    <property type="molecule type" value="Genomic_DNA"/>
</dbReference>
<dbReference type="STRING" id="555874.SAMN04488065_1336"/>
<dbReference type="Pfam" id="PF25947">
    <property type="entry name" value="WHD_halo_double"/>
    <property type="match status" value="1"/>
</dbReference>
<dbReference type="AlphaFoldDB" id="A0A1H3X5X5"/>
<reference evidence="1 2" key="1">
    <citation type="submission" date="2016-10" db="EMBL/GenBank/DDBJ databases">
        <authorList>
            <person name="de Groot N.N."/>
        </authorList>
    </citation>
    <scope>NUCLEOTIDE SEQUENCE [LARGE SCALE GENOMIC DNA]</scope>
    <source>
        <strain evidence="1 2">CGMCC 1.8712</strain>
    </source>
</reference>
<evidence type="ECO:0000313" key="1">
    <source>
        <dbReference type="EMBL" id="SDZ94054.1"/>
    </source>
</evidence>
<dbReference type="RefSeq" id="WP_092633116.1">
    <property type="nucleotide sequence ID" value="NZ_FNQT01000001.1"/>
</dbReference>